<comment type="caution">
    <text evidence="1">The sequence shown here is derived from an EMBL/GenBank/DDBJ whole genome shotgun (WGS) entry which is preliminary data.</text>
</comment>
<gene>
    <name evidence="1" type="ORF">AAEO56_09560</name>
</gene>
<name>A0ABU9HY90_9FLAO</name>
<keyword evidence="2" id="KW-1185">Reference proteome</keyword>
<dbReference type="Proteomes" id="UP001464555">
    <property type="component" value="Unassembled WGS sequence"/>
</dbReference>
<protein>
    <recommendedName>
        <fullName evidence="3">Lipoprotein</fullName>
    </recommendedName>
</protein>
<evidence type="ECO:0008006" key="3">
    <source>
        <dbReference type="Google" id="ProtNLM"/>
    </source>
</evidence>
<dbReference type="EMBL" id="JBBYHR010000004">
    <property type="protein sequence ID" value="MEL1244507.1"/>
    <property type="molecule type" value="Genomic_DNA"/>
</dbReference>
<evidence type="ECO:0000313" key="2">
    <source>
        <dbReference type="Proteomes" id="UP001464555"/>
    </source>
</evidence>
<dbReference type="RefSeq" id="WP_341696823.1">
    <property type="nucleotide sequence ID" value="NZ_JBBYHR010000004.1"/>
</dbReference>
<organism evidence="1 2">
    <name type="scientific">Flavobacterium arundinis</name>
    <dbReference type="NCBI Taxonomy" id="3139143"/>
    <lineage>
        <taxon>Bacteria</taxon>
        <taxon>Pseudomonadati</taxon>
        <taxon>Bacteroidota</taxon>
        <taxon>Flavobacteriia</taxon>
        <taxon>Flavobacteriales</taxon>
        <taxon>Flavobacteriaceae</taxon>
        <taxon>Flavobacterium</taxon>
    </lineage>
</organism>
<proteinExistence type="predicted"/>
<evidence type="ECO:0000313" key="1">
    <source>
        <dbReference type="EMBL" id="MEL1244507.1"/>
    </source>
</evidence>
<dbReference type="PROSITE" id="PS51257">
    <property type="entry name" value="PROKAR_LIPOPROTEIN"/>
    <property type="match status" value="1"/>
</dbReference>
<reference evidence="1 2" key="1">
    <citation type="submission" date="2024-04" db="EMBL/GenBank/DDBJ databases">
        <title>Flavobacterium sp. DGU11 16S ribosomal RNA gene Genome sequencing and assembly.</title>
        <authorList>
            <person name="Park S."/>
        </authorList>
    </citation>
    <scope>NUCLEOTIDE SEQUENCE [LARGE SCALE GENOMIC DNA]</scope>
    <source>
        <strain evidence="1 2">DGU11</strain>
    </source>
</reference>
<accession>A0ABU9HY90</accession>
<sequence length="165" mass="18379">MKKLLLISVLVFSLSSCDFLLKDHSDDKTEVKTTEQVELGTIKDEKGCVTAAGYKWSELRDECVRPFEEGYRLNAIDELQGESTAKSAFVIFEDNKGDRAELFLPDSPKSIMLQKGKGDAYTNGAWKLHLKKGYQLQKGTELLFAGAEIQEAQITGDDKAEPQTP</sequence>